<dbReference type="Gene3D" id="3.40.50.300">
    <property type="entry name" value="P-loop containing nucleotide triphosphate hydrolases"/>
    <property type="match status" value="1"/>
</dbReference>
<dbReference type="InterPro" id="IPR053137">
    <property type="entry name" value="NLR-like"/>
</dbReference>
<evidence type="ECO:0000259" key="1">
    <source>
        <dbReference type="Pfam" id="PF00931"/>
    </source>
</evidence>
<name>A0ABR4MCU9_9PEZI</name>
<dbReference type="InterPro" id="IPR027417">
    <property type="entry name" value="P-loop_NTPase"/>
</dbReference>
<dbReference type="Gene3D" id="1.25.40.10">
    <property type="entry name" value="Tetratricopeptide repeat domain"/>
    <property type="match status" value="2"/>
</dbReference>
<keyword evidence="2" id="KW-0378">Hydrolase</keyword>
<dbReference type="GeneID" id="98120666"/>
<dbReference type="PANTHER" id="PTHR46082:SF6">
    <property type="entry name" value="AAA+ ATPASE DOMAIN-CONTAINING PROTEIN-RELATED"/>
    <property type="match status" value="1"/>
</dbReference>
<dbReference type="RefSeq" id="XP_070857279.1">
    <property type="nucleotide sequence ID" value="XM_071004858.1"/>
</dbReference>
<dbReference type="GO" id="GO:0016740">
    <property type="term" value="F:transferase activity"/>
    <property type="evidence" value="ECO:0007669"/>
    <property type="project" value="UniProtKB-KW"/>
</dbReference>
<organism evidence="2 3">
    <name type="scientific">Ceratocystis lukuohia</name>
    <dbReference type="NCBI Taxonomy" id="2019550"/>
    <lineage>
        <taxon>Eukaryota</taxon>
        <taxon>Fungi</taxon>
        <taxon>Dikarya</taxon>
        <taxon>Ascomycota</taxon>
        <taxon>Pezizomycotina</taxon>
        <taxon>Sordariomycetes</taxon>
        <taxon>Hypocreomycetidae</taxon>
        <taxon>Microascales</taxon>
        <taxon>Ceratocystidaceae</taxon>
        <taxon>Ceratocystis</taxon>
    </lineage>
</organism>
<dbReference type="Pfam" id="PF13374">
    <property type="entry name" value="TPR_10"/>
    <property type="match status" value="1"/>
</dbReference>
<feature type="domain" description="NB-ARC" evidence="1">
    <location>
        <begin position="275"/>
        <end position="433"/>
    </location>
</feature>
<accession>A0ABR4MCU9</accession>
<dbReference type="GO" id="GO:0016787">
    <property type="term" value="F:hydrolase activity"/>
    <property type="evidence" value="ECO:0007669"/>
    <property type="project" value="UniProtKB-KW"/>
</dbReference>
<evidence type="ECO:0000313" key="3">
    <source>
        <dbReference type="Proteomes" id="UP001610728"/>
    </source>
</evidence>
<dbReference type="Pfam" id="PF13424">
    <property type="entry name" value="TPR_12"/>
    <property type="match status" value="1"/>
</dbReference>
<dbReference type="InterPro" id="IPR002182">
    <property type="entry name" value="NB-ARC"/>
</dbReference>
<keyword evidence="3" id="KW-1185">Reference proteome</keyword>
<dbReference type="EMBL" id="JABSNW010000007">
    <property type="protein sequence ID" value="KAL2886099.1"/>
    <property type="molecule type" value="Genomic_DNA"/>
</dbReference>
<dbReference type="SUPFAM" id="SSF52540">
    <property type="entry name" value="P-loop containing nucleoside triphosphate hydrolases"/>
    <property type="match status" value="1"/>
</dbReference>
<dbReference type="InterPro" id="IPR016035">
    <property type="entry name" value="Acyl_Trfase/lysoPLipase"/>
</dbReference>
<evidence type="ECO:0000313" key="2">
    <source>
        <dbReference type="EMBL" id="KAL2886099.1"/>
    </source>
</evidence>
<keyword evidence="2" id="KW-0808">Transferase</keyword>
<dbReference type="SUPFAM" id="SSF52151">
    <property type="entry name" value="FabD/lysophospholipase-like"/>
    <property type="match status" value="1"/>
</dbReference>
<sequence length="1021" mass="115694">MLGRLRMTVAESILAYRTLAKTAFIPKWRSSVQESSEMFAAAKLENAIKQVIRENCTEVSCVQKRERGMPTNSTCPHEDLLFRDESCTKTLSGCKIWEVARATSAATTFFKPITLGRDKIKFIDASFGHNNPCEALIPEAEKRFPGREMIILSIGTGLGGVVEIRNTRNSVISALRKMADSSKAAELRLHKRLVHTGQYFRFNVENGLKDVTLSDWDRMSEISAHTRNYLEEKEHAISTFANVLINGPGRQERQGSHTPIHYITFHENDNFVGRQQLLSSLDDNLFGRPGFQHVALVGLGGMGKTQIALKLAHTVKKDRPDYSVFWLTVASMAGFGNACKMLADKLNIKATKDEDPRVLVKHHLESKKAGKWLLVLDNADNIEVFNTKLENGIRFFLPHSDDGRILFTTRSRRVAQLVIKDNSNVMTVQEMPSEDLTIILECGERDLNNGSQQRDEVLIKEVLEELGHLPLAVAQAADYMLTNGVSISEYLDLLRTTEKDKIELLGQELSDEAHYETSQGAVATTWLITFRQIQKASKPATTLLAFIANIDSKAIPKSIFPQFETKQQMTQAIGLLMSYGLLRKHQTPDLFDMHSLVHFTTQLWFRSLETANEQRQAILDHVTSLFPDEQWKVGHTTRRYLPHALHLLHAEKAKPIGPYGLAFKVGKYLLRGWSTTEAIKMFEFIVGRLRDDSPLLLDSRHELTRAYIRSHRFDEAISIQQRLVDLRSKPGSIDDPLLLDYQYQLARTCCQAGQVERGISILEQVVATRERILSIEDPSLLLSQRQLAQEYCMNGRSEDEILLLERAVEMRKRELPAGHHSLLSCQSDLSQAYYRYGRIDKRISTLEDIVAAKAKTLFADNYSLVSSQDELISEYLENGQTSKRVSMLQNVVEMRGKVLSANSPLFLKARDDLACAYLDNEEPTKAIKIFEQVVCMKEKNLPPNDPSLLRSRMQLAKSYHASRELNTAIERLRGVVERQKESLSEDDRDRVEAERLLEQWILTSAESSDTEAAIQTANFQS</sequence>
<dbReference type="InterPro" id="IPR011990">
    <property type="entry name" value="TPR-like_helical_dom_sf"/>
</dbReference>
<dbReference type="Pfam" id="PF00931">
    <property type="entry name" value="NB-ARC"/>
    <property type="match status" value="1"/>
</dbReference>
<dbReference type="Proteomes" id="UP001610728">
    <property type="component" value="Unassembled WGS sequence"/>
</dbReference>
<protein>
    <submittedName>
        <fullName evidence="2">Acyl transferase acyl hydrolase lysophospholipase</fullName>
    </submittedName>
</protein>
<dbReference type="Gene3D" id="3.40.1090.10">
    <property type="entry name" value="Cytosolic phospholipase A2 catalytic domain"/>
    <property type="match status" value="1"/>
</dbReference>
<dbReference type="SUPFAM" id="SSF48452">
    <property type="entry name" value="TPR-like"/>
    <property type="match status" value="2"/>
</dbReference>
<gene>
    <name evidence="2" type="ORF">HOO65_070561</name>
</gene>
<reference evidence="2 3" key="1">
    <citation type="submission" date="2020-05" db="EMBL/GenBank/DDBJ databases">
        <title>Ceratocystis lukuohia genome.</title>
        <authorList>
            <person name="Harrington T.C."/>
            <person name="Kim K."/>
            <person name="Mayers C.G."/>
        </authorList>
    </citation>
    <scope>NUCLEOTIDE SEQUENCE [LARGE SCALE GENOMIC DNA]</scope>
    <source>
        <strain evidence="2 3">C4212</strain>
    </source>
</reference>
<comment type="caution">
    <text evidence="2">The sequence shown here is derived from an EMBL/GenBank/DDBJ whole genome shotgun (WGS) entry which is preliminary data.</text>
</comment>
<proteinExistence type="predicted"/>
<dbReference type="PANTHER" id="PTHR46082">
    <property type="entry name" value="ATP/GTP-BINDING PROTEIN-RELATED"/>
    <property type="match status" value="1"/>
</dbReference>